<sequence length="120" mass="13620">MLAPEKLPISFIEGSDNLRAKGYPAAILEQKYGQCTGKTVLYIGKANGRGGLRQRVLQYVKYGWGTAVNHKGGRAIWQVKDYPLLLLEYEVCENCEQREHELLADYKKENGTYPLANWRG</sequence>
<gene>
    <name evidence="1" type="ORF">MM35RIKEN_15780</name>
</gene>
<geneLocation type="plasmid" evidence="1 2">
    <name>pMM35_01</name>
</geneLocation>
<dbReference type="AlphaFoldDB" id="A0A810Q0F3"/>
<accession>A0A810Q0F3</accession>
<reference evidence="1" key="1">
    <citation type="submission" date="2020-09" db="EMBL/GenBank/DDBJ databases">
        <title>New species isolated from human feces.</title>
        <authorList>
            <person name="Kitahara M."/>
            <person name="Shigeno Y."/>
            <person name="Shime M."/>
            <person name="Matsumoto Y."/>
            <person name="Nakamura S."/>
            <person name="Motooka D."/>
            <person name="Fukuoka S."/>
            <person name="Nishikawa H."/>
            <person name="Benno Y."/>
        </authorList>
    </citation>
    <scope>NUCLEOTIDE SEQUENCE</scope>
    <source>
        <strain evidence="1">MM35</strain>
        <plasmid evidence="1">pMM35_01</plasmid>
    </source>
</reference>
<keyword evidence="1" id="KW-0614">Plasmid</keyword>
<keyword evidence="2" id="KW-1185">Reference proteome</keyword>
<proteinExistence type="predicted"/>
<name>A0A810Q0F3_9FIRM</name>
<dbReference type="EMBL" id="AP023416">
    <property type="protein sequence ID" value="BCK79386.1"/>
    <property type="molecule type" value="Genomic_DNA"/>
</dbReference>
<evidence type="ECO:0008006" key="3">
    <source>
        <dbReference type="Google" id="ProtNLM"/>
    </source>
</evidence>
<organism evidence="1 2">
    <name type="scientific">Vescimonas fastidiosa</name>
    <dbReference type="NCBI Taxonomy" id="2714353"/>
    <lineage>
        <taxon>Bacteria</taxon>
        <taxon>Bacillati</taxon>
        <taxon>Bacillota</taxon>
        <taxon>Clostridia</taxon>
        <taxon>Eubacteriales</taxon>
        <taxon>Oscillospiraceae</taxon>
        <taxon>Vescimonas</taxon>
    </lineage>
</organism>
<evidence type="ECO:0000313" key="2">
    <source>
        <dbReference type="Proteomes" id="UP000681343"/>
    </source>
</evidence>
<protein>
    <recommendedName>
        <fullName evidence="3">GIY-YIG domain-containing protein</fullName>
    </recommendedName>
</protein>
<dbReference type="KEGG" id="vfa:MM35RIKEN_15780"/>
<evidence type="ECO:0000313" key="1">
    <source>
        <dbReference type="EMBL" id="BCK79386.1"/>
    </source>
</evidence>
<dbReference type="Proteomes" id="UP000681343">
    <property type="component" value="Plasmid pMM35_01"/>
</dbReference>